<dbReference type="PANTHER" id="PTHR18964:SF149">
    <property type="entry name" value="BIFUNCTIONAL UDP-N-ACETYLGLUCOSAMINE 2-EPIMERASE_N-ACETYLMANNOSAMINE KINASE"/>
    <property type="match status" value="1"/>
</dbReference>
<dbReference type="Pfam" id="PF12802">
    <property type="entry name" value="MarR_2"/>
    <property type="match status" value="1"/>
</dbReference>
<dbReference type="CDD" id="cd24076">
    <property type="entry name" value="ASKHA_ATPase_ROK_BsXylR-like"/>
    <property type="match status" value="1"/>
</dbReference>
<evidence type="ECO:0000256" key="1">
    <source>
        <dbReference type="ARBA" id="ARBA00002486"/>
    </source>
</evidence>
<proteinExistence type="inferred from homology"/>
<evidence type="ECO:0000259" key="4">
    <source>
        <dbReference type="Pfam" id="PF12802"/>
    </source>
</evidence>
<comment type="function">
    <text evidence="1">Transcriptional repressor of xylose-utilizing enzymes.</text>
</comment>
<comment type="caution">
    <text evidence="5">The sequence shown here is derived from an EMBL/GenBank/DDBJ whole genome shotgun (WGS) entry which is preliminary data.</text>
</comment>
<dbReference type="Gene3D" id="3.30.420.40">
    <property type="match status" value="2"/>
</dbReference>
<dbReference type="InterPro" id="IPR000835">
    <property type="entry name" value="HTH_MarR-typ"/>
</dbReference>
<protein>
    <submittedName>
        <fullName evidence="5">ROK family protein</fullName>
    </submittedName>
</protein>
<dbReference type="InterPro" id="IPR036390">
    <property type="entry name" value="WH_DNA-bd_sf"/>
</dbReference>
<dbReference type="EMBL" id="JBHTGQ010000014">
    <property type="protein sequence ID" value="MFC7749496.1"/>
    <property type="molecule type" value="Genomic_DNA"/>
</dbReference>
<dbReference type="InterPro" id="IPR036388">
    <property type="entry name" value="WH-like_DNA-bd_sf"/>
</dbReference>
<evidence type="ECO:0000256" key="2">
    <source>
        <dbReference type="ARBA" id="ARBA00006479"/>
    </source>
</evidence>
<dbReference type="InterPro" id="IPR000600">
    <property type="entry name" value="ROK"/>
</dbReference>
<evidence type="ECO:0000313" key="6">
    <source>
        <dbReference type="Proteomes" id="UP001596528"/>
    </source>
</evidence>
<reference evidence="6" key="1">
    <citation type="journal article" date="2019" name="Int. J. Syst. Evol. Microbiol.">
        <title>The Global Catalogue of Microorganisms (GCM) 10K type strain sequencing project: providing services to taxonomists for standard genome sequencing and annotation.</title>
        <authorList>
            <consortium name="The Broad Institute Genomics Platform"/>
            <consortium name="The Broad Institute Genome Sequencing Center for Infectious Disease"/>
            <person name="Wu L."/>
            <person name="Ma J."/>
        </authorList>
    </citation>
    <scope>NUCLEOTIDE SEQUENCE [LARGE SCALE GENOMIC DNA]</scope>
    <source>
        <strain evidence="6">JCM 18657</strain>
    </source>
</reference>
<keyword evidence="6" id="KW-1185">Reference proteome</keyword>
<gene>
    <name evidence="5" type="ORF">ACFQWB_05995</name>
</gene>
<organism evidence="5 6">
    <name type="scientific">Paenibacillus thermoaerophilus</name>
    <dbReference type="NCBI Taxonomy" id="1215385"/>
    <lineage>
        <taxon>Bacteria</taxon>
        <taxon>Bacillati</taxon>
        <taxon>Bacillota</taxon>
        <taxon>Bacilli</taxon>
        <taxon>Bacillales</taxon>
        <taxon>Paenibacillaceae</taxon>
        <taxon>Paenibacillus</taxon>
    </lineage>
</organism>
<sequence>MSVTGDQHLVKKINKTIVLNLIRSHSPISRADISARTGLNKGTVSSLVQELIDSRLVRELGPGASSGGRKPVLLAFDPGVGASIGIDLGVNYVLALLTGLDGAVIAERRETLSKRDYATVRETLLRFVAELRALAADRPYGVVGVGIGVPGMVDERGAVLFAPNLGWRGIPMAEELAARLDLPIAIDNEANFGAVGERQFGAGRDAGDMIYVSAGIGIGAGLILNGSLYKGAGGLSGEVGHMTVSLDGLPCSCGSRGCWELYASEQALLRLAEERLGRKPGRTAGREAGDGDEGYGLEELVAAAAANPQGAAASLFREIGAQLGVGIANLIHAFNPERVVIGNRLTLAAEWLEEPLAREVETRTFGFHRKRSRLEFSRLGIRATALGAAFAAMEPFFAETRVTTVG</sequence>
<dbReference type="PANTHER" id="PTHR18964">
    <property type="entry name" value="ROK (REPRESSOR, ORF, KINASE) FAMILY"/>
    <property type="match status" value="1"/>
</dbReference>
<dbReference type="SUPFAM" id="SSF53067">
    <property type="entry name" value="Actin-like ATPase domain"/>
    <property type="match status" value="1"/>
</dbReference>
<dbReference type="InterPro" id="IPR043129">
    <property type="entry name" value="ATPase_NBD"/>
</dbReference>
<evidence type="ECO:0000313" key="5">
    <source>
        <dbReference type="EMBL" id="MFC7749496.1"/>
    </source>
</evidence>
<comment type="similarity">
    <text evidence="2">Belongs to the ROK (NagC/XylR) family.</text>
</comment>
<dbReference type="Proteomes" id="UP001596528">
    <property type="component" value="Unassembled WGS sequence"/>
</dbReference>
<keyword evidence="3" id="KW-0119">Carbohydrate metabolism</keyword>
<evidence type="ECO:0000256" key="3">
    <source>
        <dbReference type="ARBA" id="ARBA00022629"/>
    </source>
</evidence>
<name>A0ABW2V3X9_9BACL</name>
<dbReference type="Pfam" id="PF00480">
    <property type="entry name" value="ROK"/>
    <property type="match status" value="1"/>
</dbReference>
<dbReference type="Gene3D" id="1.10.10.10">
    <property type="entry name" value="Winged helix-like DNA-binding domain superfamily/Winged helix DNA-binding domain"/>
    <property type="match status" value="1"/>
</dbReference>
<keyword evidence="3" id="KW-0859">Xylose metabolism</keyword>
<accession>A0ABW2V3X9</accession>
<dbReference type="SUPFAM" id="SSF46785">
    <property type="entry name" value="Winged helix' DNA-binding domain"/>
    <property type="match status" value="1"/>
</dbReference>
<feature type="domain" description="HTH marR-type" evidence="4">
    <location>
        <begin position="17"/>
        <end position="58"/>
    </location>
</feature>
<dbReference type="RefSeq" id="WP_138788437.1">
    <property type="nucleotide sequence ID" value="NZ_JBHTGQ010000014.1"/>
</dbReference>